<comment type="caution">
    <text evidence="1">The sequence shown here is derived from an EMBL/GenBank/DDBJ whole genome shotgun (WGS) entry which is preliminary data.</text>
</comment>
<reference evidence="1 2" key="1">
    <citation type="submission" date="2018-03" db="EMBL/GenBank/DDBJ databases">
        <title>Genomic Encyclopedia of Type Strains, Phase III (KMG-III): the genomes of soil and plant-associated and newly described type strains.</title>
        <authorList>
            <person name="Whitman W."/>
        </authorList>
    </citation>
    <scope>NUCLEOTIDE SEQUENCE [LARGE SCALE GENOMIC DNA]</scope>
    <source>
        <strain evidence="1 2">CGMCC 4.7125</strain>
    </source>
</reference>
<dbReference type="AlphaFoldDB" id="A0A2T0M0S1"/>
<dbReference type="EMBL" id="PVNH01000002">
    <property type="protein sequence ID" value="PRX50140.1"/>
    <property type="molecule type" value="Genomic_DNA"/>
</dbReference>
<sequence length="56" mass="5744">MVRVLVGGRWAGDLLFAVPGERDALLGALARGALDVVSRALPPADYAGLEPAQAPC</sequence>
<protein>
    <submittedName>
        <fullName evidence="1">Uncharacterized protein</fullName>
    </submittedName>
</protein>
<dbReference type="Proteomes" id="UP000238362">
    <property type="component" value="Unassembled WGS sequence"/>
</dbReference>
<gene>
    <name evidence="1" type="ORF">B0I33_102258</name>
</gene>
<evidence type="ECO:0000313" key="2">
    <source>
        <dbReference type="Proteomes" id="UP000238362"/>
    </source>
</evidence>
<proteinExistence type="predicted"/>
<accession>A0A2T0M0S1</accession>
<name>A0A2T0M0S1_9PSEU</name>
<keyword evidence="2" id="KW-1185">Reference proteome</keyword>
<organism evidence="1 2">
    <name type="scientific">Prauserella shujinwangii</name>
    <dbReference type="NCBI Taxonomy" id="1453103"/>
    <lineage>
        <taxon>Bacteria</taxon>
        <taxon>Bacillati</taxon>
        <taxon>Actinomycetota</taxon>
        <taxon>Actinomycetes</taxon>
        <taxon>Pseudonocardiales</taxon>
        <taxon>Pseudonocardiaceae</taxon>
        <taxon>Prauserella</taxon>
    </lineage>
</organism>
<evidence type="ECO:0000313" key="1">
    <source>
        <dbReference type="EMBL" id="PRX50140.1"/>
    </source>
</evidence>